<evidence type="ECO:0000313" key="2">
    <source>
        <dbReference type="EMBL" id="EGR34857.1"/>
    </source>
</evidence>
<dbReference type="AlphaFoldDB" id="G0QIX2"/>
<feature type="transmembrane region" description="Helical" evidence="1">
    <location>
        <begin position="93"/>
        <end position="110"/>
    </location>
</feature>
<gene>
    <name evidence="2" type="ORF">IMG5_000850</name>
</gene>
<evidence type="ECO:0000313" key="3">
    <source>
        <dbReference type="Proteomes" id="UP000008983"/>
    </source>
</evidence>
<protein>
    <recommendedName>
        <fullName evidence="4">Transmembrane protein</fullName>
    </recommendedName>
</protein>
<dbReference type="RefSeq" id="XP_004040161.1">
    <property type="nucleotide sequence ID" value="XM_004040113.1"/>
</dbReference>
<accession>G0QIX2</accession>
<keyword evidence="1" id="KW-1133">Transmembrane helix</keyword>
<dbReference type="EMBL" id="GL983042">
    <property type="protein sequence ID" value="EGR34857.1"/>
    <property type="molecule type" value="Genomic_DNA"/>
</dbReference>
<name>G0QIX2_ICHMU</name>
<feature type="transmembrane region" description="Helical" evidence="1">
    <location>
        <begin position="168"/>
        <end position="189"/>
    </location>
</feature>
<keyword evidence="1" id="KW-0812">Transmembrane</keyword>
<dbReference type="InParanoid" id="G0QIX2"/>
<proteinExistence type="predicted"/>
<sequence length="219" mass="26457">MNKITIKFAFLIVWEMQYFWIFKSLILQETFKNKKEEQMIYLGKMKMYQLLLEKIKQFITQIQELKIVFAKNLKMVIFKKHIIQVGTKKKTNYFQLETIIILFYGINIILKNIYTNYKIIIQQLRQLLGVTLKRTILFQVVEIQMENQNYGIAFLEKNYFLLIQITKFIIFIILQKTLSGILLLVKVIIKQQFGRKMLIINFQKYKNQKHTNKQLIKVV</sequence>
<evidence type="ECO:0008006" key="4">
    <source>
        <dbReference type="Google" id="ProtNLM"/>
    </source>
</evidence>
<dbReference type="Proteomes" id="UP000008983">
    <property type="component" value="Unassembled WGS sequence"/>
</dbReference>
<dbReference type="GeneID" id="14911110"/>
<keyword evidence="3" id="KW-1185">Reference proteome</keyword>
<evidence type="ECO:0000256" key="1">
    <source>
        <dbReference type="SAM" id="Phobius"/>
    </source>
</evidence>
<reference evidence="2 3" key="1">
    <citation type="submission" date="2011-07" db="EMBL/GenBank/DDBJ databases">
        <authorList>
            <person name="Coyne R."/>
            <person name="Brami D."/>
            <person name="Johnson J."/>
            <person name="Hostetler J."/>
            <person name="Hannick L."/>
            <person name="Clark T."/>
            <person name="Cassidy-Hanley D."/>
            <person name="Inman J."/>
        </authorList>
    </citation>
    <scope>NUCLEOTIDE SEQUENCE [LARGE SCALE GENOMIC DNA]</scope>
    <source>
        <strain evidence="2 3">G5</strain>
    </source>
</reference>
<organism evidence="2 3">
    <name type="scientific">Ichthyophthirius multifiliis</name>
    <name type="common">White spot disease agent</name>
    <name type="synonym">Ich</name>
    <dbReference type="NCBI Taxonomy" id="5932"/>
    <lineage>
        <taxon>Eukaryota</taxon>
        <taxon>Sar</taxon>
        <taxon>Alveolata</taxon>
        <taxon>Ciliophora</taxon>
        <taxon>Intramacronucleata</taxon>
        <taxon>Oligohymenophorea</taxon>
        <taxon>Hymenostomatida</taxon>
        <taxon>Ophryoglenina</taxon>
        <taxon>Ichthyophthirius</taxon>
    </lineage>
</organism>
<keyword evidence="1" id="KW-0472">Membrane</keyword>